<accession>A0A0E3LBD6</accession>
<dbReference type="Proteomes" id="UP000033092">
    <property type="component" value="Chromosome"/>
</dbReference>
<dbReference type="AlphaFoldDB" id="A0A0E3LBD6"/>
<dbReference type="InterPro" id="IPR002034">
    <property type="entry name" value="AIPM/Hcit_synth_CS"/>
</dbReference>
<dbReference type="PROSITE" id="PS50991">
    <property type="entry name" value="PYR_CT"/>
    <property type="match status" value="1"/>
</dbReference>
<comment type="similarity">
    <text evidence="1">Belongs to the alpha-IPM synthase/homocitrate synthase family.</text>
</comment>
<dbReference type="PANTHER" id="PTHR42880">
    <property type="entry name" value="HOMOCITRATE SYNTHASE"/>
    <property type="match status" value="1"/>
</dbReference>
<evidence type="ECO:0000256" key="2">
    <source>
        <dbReference type="ARBA" id="ARBA00022679"/>
    </source>
</evidence>
<keyword evidence="5" id="KW-0012">Acyltransferase</keyword>
<feature type="domain" description="Pyruvate carboxyltransferase" evidence="4">
    <location>
        <begin position="7"/>
        <end position="258"/>
    </location>
</feature>
<organism evidence="5 6">
    <name type="scientific">Methanosarcina siciliae HI350</name>
    <dbReference type="NCBI Taxonomy" id="1434119"/>
    <lineage>
        <taxon>Archaea</taxon>
        <taxon>Methanobacteriati</taxon>
        <taxon>Methanobacteriota</taxon>
        <taxon>Stenosarchaea group</taxon>
        <taxon>Methanomicrobia</taxon>
        <taxon>Methanosarcinales</taxon>
        <taxon>Methanosarcinaceae</taxon>
        <taxon>Methanosarcina</taxon>
    </lineage>
</organism>
<keyword evidence="2 5" id="KW-0808">Transferase</keyword>
<sequence length="289" mass="31794">MTENKSFEIVDTTLRDGEQSAGVVFSIEERVNIISALDKANVKWIEAGIPAMGKQECEALSLMLELPIKSNLIAWNRANLKDLKASIECGFKFVHISLPVSDLHIEYKLQKSRTWVLDQLKTCLEYLKNCGITSIVGAEDASRADPDFFLQYADVAASYGAIRIRYSDTVGCLDHFTTYNKIKSIVNCSPLPVEIHAHNDFGLALANTLAAYRAGAKFASVTITGIGERAGNASMEETAVSLKHFYNYDCGIELKALPSLAEMVAKASERTLFPYKPVVGPFTQNIADN</sequence>
<evidence type="ECO:0000256" key="3">
    <source>
        <dbReference type="ARBA" id="ARBA00048363"/>
    </source>
</evidence>
<dbReference type="GO" id="GO:0004410">
    <property type="term" value="F:homocitrate synthase activity"/>
    <property type="evidence" value="ECO:0007669"/>
    <property type="project" value="UniProtKB-EC"/>
</dbReference>
<dbReference type="HOGENOM" id="CLU_022158_4_1_2"/>
<dbReference type="InterPro" id="IPR000891">
    <property type="entry name" value="PYR_CT"/>
</dbReference>
<proteinExistence type="inferred from homology"/>
<dbReference type="GeneID" id="24861838"/>
<dbReference type="SUPFAM" id="SSF51569">
    <property type="entry name" value="Aldolase"/>
    <property type="match status" value="1"/>
</dbReference>
<dbReference type="PROSITE" id="PS00816">
    <property type="entry name" value="AIPM_HOMOCIT_SYNTH_2"/>
    <property type="match status" value="1"/>
</dbReference>
<dbReference type="CDD" id="cd07939">
    <property type="entry name" value="DRE_TIM_NifV"/>
    <property type="match status" value="1"/>
</dbReference>
<dbReference type="GeneID" id="41607041"/>
<evidence type="ECO:0000259" key="4">
    <source>
        <dbReference type="PROSITE" id="PS50991"/>
    </source>
</evidence>
<gene>
    <name evidence="5" type="ORF">MSSIH_2896</name>
</gene>
<protein>
    <submittedName>
        <fullName evidence="5">Homocitrate synthase</fullName>
        <ecNumber evidence="5">2.3.3.14</ecNumber>
    </submittedName>
</protein>
<dbReference type="KEGG" id="msz:MSSIH_2896"/>
<comment type="catalytic activity">
    <reaction evidence="3">
        <text>acetyl-CoA + 2-oxoglutarate + H2O = (2R)-homocitrate + CoA + H(+)</text>
        <dbReference type="Rhea" id="RHEA:12929"/>
        <dbReference type="ChEBI" id="CHEBI:15377"/>
        <dbReference type="ChEBI" id="CHEBI:15378"/>
        <dbReference type="ChEBI" id="CHEBI:16810"/>
        <dbReference type="ChEBI" id="CHEBI:57287"/>
        <dbReference type="ChEBI" id="CHEBI:57288"/>
        <dbReference type="ChEBI" id="CHEBI:58884"/>
        <dbReference type="EC" id="2.3.3.14"/>
    </reaction>
    <physiologicalReaction direction="left-to-right" evidence="3">
        <dbReference type="Rhea" id="RHEA:12930"/>
    </physiologicalReaction>
</comment>
<evidence type="ECO:0000313" key="5">
    <source>
        <dbReference type="EMBL" id="AKB33586.1"/>
    </source>
</evidence>
<evidence type="ECO:0000256" key="1">
    <source>
        <dbReference type="ARBA" id="ARBA00006154"/>
    </source>
</evidence>
<dbReference type="PATRIC" id="fig|1434119.4.peg.3778"/>
<dbReference type="Gene3D" id="3.20.20.70">
    <property type="entry name" value="Aldolase class I"/>
    <property type="match status" value="1"/>
</dbReference>
<evidence type="ECO:0000313" key="6">
    <source>
        <dbReference type="Proteomes" id="UP000033092"/>
    </source>
</evidence>
<dbReference type="GO" id="GO:0019752">
    <property type="term" value="P:carboxylic acid metabolic process"/>
    <property type="evidence" value="ECO:0007669"/>
    <property type="project" value="InterPro"/>
</dbReference>
<reference evidence="5 6" key="1">
    <citation type="submission" date="2014-07" db="EMBL/GenBank/DDBJ databases">
        <title>Methanogenic archaea and the global carbon cycle.</title>
        <authorList>
            <person name="Henriksen J.R."/>
            <person name="Luke J."/>
            <person name="Reinhart S."/>
            <person name="Benedict M.N."/>
            <person name="Youngblut N.D."/>
            <person name="Metcalf M.E."/>
            <person name="Whitaker R.J."/>
            <person name="Metcalf W.W."/>
        </authorList>
    </citation>
    <scope>NUCLEOTIDE SEQUENCE [LARGE SCALE GENOMIC DNA]</scope>
    <source>
        <strain evidence="5 6">HI350</strain>
    </source>
</reference>
<dbReference type="EMBL" id="CP009507">
    <property type="protein sequence ID" value="AKB33586.1"/>
    <property type="molecule type" value="Genomic_DNA"/>
</dbReference>
<dbReference type="Pfam" id="PF00682">
    <property type="entry name" value="HMGL-like"/>
    <property type="match status" value="1"/>
</dbReference>
<dbReference type="PANTHER" id="PTHR42880:SF1">
    <property type="entry name" value="ISOPROPYLMALATE_HOMOCITRATE_CITRAMALATE SYNTHASE FAMILY PROTEIN"/>
    <property type="match status" value="1"/>
</dbReference>
<dbReference type="InterPro" id="IPR013785">
    <property type="entry name" value="Aldolase_TIM"/>
</dbReference>
<name>A0A0E3LBD6_9EURY</name>
<dbReference type="EC" id="2.3.3.14" evidence="5"/>
<dbReference type="InterPro" id="IPR013477">
    <property type="entry name" value="NifV/FrbC"/>
</dbReference>
<dbReference type="RefSeq" id="WP_048173482.1">
    <property type="nucleotide sequence ID" value="NZ_CP009507.1"/>
</dbReference>